<gene>
    <name evidence="2" type="primary">Mo01313</name>
    <name evidence="2" type="ORF">E5Q_01313</name>
</gene>
<evidence type="ECO:0000313" key="3">
    <source>
        <dbReference type="Proteomes" id="UP000009131"/>
    </source>
</evidence>
<organism evidence="2 3">
    <name type="scientific">Mixia osmundae (strain CBS 9802 / IAM 14324 / JCM 22182 / KY 12970)</name>
    <dbReference type="NCBI Taxonomy" id="764103"/>
    <lineage>
        <taxon>Eukaryota</taxon>
        <taxon>Fungi</taxon>
        <taxon>Dikarya</taxon>
        <taxon>Basidiomycota</taxon>
        <taxon>Pucciniomycotina</taxon>
        <taxon>Mixiomycetes</taxon>
        <taxon>Mixiales</taxon>
        <taxon>Mixiaceae</taxon>
        <taxon>Mixia</taxon>
    </lineage>
</organism>
<dbReference type="EMBL" id="BABT02000046">
    <property type="protein sequence ID" value="GAA94660.1"/>
    <property type="molecule type" value="Genomic_DNA"/>
</dbReference>
<dbReference type="AlphaFoldDB" id="G7DVQ0"/>
<proteinExistence type="predicted"/>
<reference evidence="2 3" key="2">
    <citation type="journal article" date="2012" name="Open Biol.">
        <title>Characteristics of nucleosomes and linker DNA regions on the genome of the basidiomycete Mixia osmundae revealed by mono- and dinucleosome mapping.</title>
        <authorList>
            <person name="Nishida H."/>
            <person name="Kondo S."/>
            <person name="Matsumoto T."/>
            <person name="Suzuki Y."/>
            <person name="Yoshikawa H."/>
            <person name="Taylor T.D."/>
            <person name="Sugiyama J."/>
        </authorList>
    </citation>
    <scope>NUCLEOTIDE SEQUENCE [LARGE SCALE GENOMIC DNA]</scope>
    <source>
        <strain evidence="3">CBS 9802 / IAM 14324 / JCM 22182 / KY 12970</strain>
    </source>
</reference>
<sequence length="135" mass="14763">MRSAVVSALLSVWCATVAALPSYASDRNKLDLLAGGNGVERRAVGPRYGPDLNIYFVASPAPGAAFDQNSIAYIARFQAHVDHQTNGMSIYKPMQGIRAKWESSNESKTNGDLLEHCYTSEQRATCTRRKANVLQ</sequence>
<dbReference type="InParanoid" id="G7DVQ0"/>
<dbReference type="RefSeq" id="XP_014568221.1">
    <property type="nucleotide sequence ID" value="XM_014712735.1"/>
</dbReference>
<accession>G7DVQ0</accession>
<keyword evidence="3" id="KW-1185">Reference proteome</keyword>
<keyword evidence="1" id="KW-0732">Signal</keyword>
<comment type="caution">
    <text evidence="2">The sequence shown here is derived from an EMBL/GenBank/DDBJ whole genome shotgun (WGS) entry which is preliminary data.</text>
</comment>
<feature type="signal peptide" evidence="1">
    <location>
        <begin position="1"/>
        <end position="19"/>
    </location>
</feature>
<feature type="chain" id="PRO_5009955523" evidence="1">
    <location>
        <begin position="20"/>
        <end position="135"/>
    </location>
</feature>
<name>G7DVQ0_MIXOS</name>
<evidence type="ECO:0000313" key="2">
    <source>
        <dbReference type="EMBL" id="GAA94660.1"/>
    </source>
</evidence>
<evidence type="ECO:0000256" key="1">
    <source>
        <dbReference type="SAM" id="SignalP"/>
    </source>
</evidence>
<dbReference type="Proteomes" id="UP000009131">
    <property type="component" value="Unassembled WGS sequence"/>
</dbReference>
<dbReference type="HOGENOM" id="CLU_1886266_0_0_1"/>
<reference evidence="2 3" key="1">
    <citation type="journal article" date="2011" name="J. Gen. Appl. Microbiol.">
        <title>Draft genome sequencing of the enigmatic basidiomycete Mixia osmundae.</title>
        <authorList>
            <person name="Nishida H."/>
            <person name="Nagatsuka Y."/>
            <person name="Sugiyama J."/>
        </authorList>
    </citation>
    <scope>NUCLEOTIDE SEQUENCE [LARGE SCALE GENOMIC DNA]</scope>
    <source>
        <strain evidence="3">CBS 9802 / IAM 14324 / JCM 22182 / KY 12970</strain>
    </source>
</reference>
<protein>
    <submittedName>
        <fullName evidence="2">Uncharacterized protein</fullName>
    </submittedName>
</protein>